<dbReference type="SUPFAM" id="SSF53335">
    <property type="entry name" value="S-adenosyl-L-methionine-dependent methyltransferases"/>
    <property type="match status" value="1"/>
</dbReference>
<reference evidence="2 3" key="1">
    <citation type="journal article" date="2016" name="Sci. Rep.">
        <title>A novel ammonia-oxidizing archaeon from wastewater treatment plant: Its enrichment, physiological and genomic characteristics.</title>
        <authorList>
            <person name="Li Y."/>
            <person name="Ding K."/>
            <person name="Wen X."/>
            <person name="Zhang B."/>
            <person name="Shen B."/>
            <person name="Yang Y."/>
        </authorList>
    </citation>
    <scope>NUCLEOTIDE SEQUENCE [LARGE SCALE GENOMIC DNA]</scope>
    <source>
        <strain evidence="2 3">SAT1</strain>
    </source>
</reference>
<dbReference type="GO" id="GO:0008168">
    <property type="term" value="F:methyltransferase activity"/>
    <property type="evidence" value="ECO:0007669"/>
    <property type="project" value="UniProtKB-KW"/>
</dbReference>
<evidence type="ECO:0000313" key="3">
    <source>
        <dbReference type="Proteomes" id="UP000266745"/>
    </source>
</evidence>
<keyword evidence="3" id="KW-1185">Reference proteome</keyword>
<dbReference type="InterPro" id="IPR041698">
    <property type="entry name" value="Methyltransf_25"/>
</dbReference>
<dbReference type="KEGG" id="tah:SU86_007450"/>
<dbReference type="GO" id="GO:0032259">
    <property type="term" value="P:methylation"/>
    <property type="evidence" value="ECO:0007669"/>
    <property type="project" value="UniProtKB-KW"/>
</dbReference>
<protein>
    <submittedName>
        <fullName evidence="2">Methyltransferase type 11</fullName>
    </submittedName>
</protein>
<dbReference type="Pfam" id="PF13649">
    <property type="entry name" value="Methyltransf_25"/>
    <property type="match status" value="1"/>
</dbReference>
<dbReference type="InterPro" id="IPR029063">
    <property type="entry name" value="SAM-dependent_MTases_sf"/>
</dbReference>
<feature type="domain" description="Methyltransferase" evidence="1">
    <location>
        <begin position="38"/>
        <end position="124"/>
    </location>
</feature>
<dbReference type="Proteomes" id="UP000266745">
    <property type="component" value="Chromosome"/>
</dbReference>
<keyword evidence="2" id="KW-0808">Transferase</keyword>
<organism evidence="2 3">
    <name type="scientific">Candidatus Nitrosotenuis cloacae</name>
    <dbReference type="NCBI Taxonomy" id="1603555"/>
    <lineage>
        <taxon>Archaea</taxon>
        <taxon>Nitrososphaerota</taxon>
        <taxon>Candidatus Nitrosotenuis</taxon>
    </lineage>
</organism>
<keyword evidence="2" id="KW-0489">Methyltransferase</keyword>
<dbReference type="EMBL" id="CP011097">
    <property type="protein sequence ID" value="AJZ76224.1"/>
    <property type="molecule type" value="Genomic_DNA"/>
</dbReference>
<dbReference type="CDD" id="cd02440">
    <property type="entry name" value="AdoMet_MTases"/>
    <property type="match status" value="1"/>
</dbReference>
<name>A0A3G1B2X8_9ARCH</name>
<gene>
    <name evidence="2" type="ORF">SU86_007450</name>
</gene>
<dbReference type="AlphaFoldDB" id="A0A3G1B2X8"/>
<dbReference type="OrthoDB" id="1018at2157"/>
<dbReference type="GeneID" id="24874391"/>
<accession>A0A3G1B2X8</accession>
<dbReference type="Gene3D" id="3.40.50.150">
    <property type="entry name" value="Vaccinia Virus protein VP39"/>
    <property type="match status" value="1"/>
</dbReference>
<dbReference type="STRING" id="1603555.SU86_007450"/>
<evidence type="ECO:0000313" key="2">
    <source>
        <dbReference type="EMBL" id="AJZ76224.1"/>
    </source>
</evidence>
<dbReference type="RefSeq" id="WP_048186914.1">
    <property type="nucleotide sequence ID" value="NZ_CP011097.1"/>
</dbReference>
<evidence type="ECO:0000259" key="1">
    <source>
        <dbReference type="Pfam" id="PF13649"/>
    </source>
</evidence>
<sequence length="185" mass="21620">MPALDYWDQYAKDHLTQYNGEMSKFIRDLVVSLRVQSVLEIGCSAGNDLKLFPDEMNVNGIDTSDMAITLAKENLPKFSFKTGNITSIPFGSDSIDLVFTRNLFNYVDVQDIKKAIDELFRVSKKYIFNIELFSENEETINDNPDMHYRNMKKHWLDHRVKIISNVDMHEEIDPKKSRFTLLRKM</sequence>
<proteinExistence type="predicted"/>